<dbReference type="GO" id="GO:0016853">
    <property type="term" value="F:isomerase activity"/>
    <property type="evidence" value="ECO:0007669"/>
    <property type="project" value="InterPro"/>
</dbReference>
<name>X1TIR2_9ZZZZ</name>
<organism evidence="1">
    <name type="scientific">marine sediment metagenome</name>
    <dbReference type="NCBI Taxonomy" id="412755"/>
    <lineage>
        <taxon>unclassified sequences</taxon>
        <taxon>metagenomes</taxon>
        <taxon>ecological metagenomes</taxon>
    </lineage>
</organism>
<dbReference type="AlphaFoldDB" id="X1TIR2"/>
<sequence length="39" mass="4641">LGASLLSKERITKIVDVWLSQDFEGGRHRRRFNKIKKEE</sequence>
<dbReference type="InterPro" id="IPR036569">
    <property type="entry name" value="RpiB_LacA_LacB_sf"/>
</dbReference>
<protein>
    <recommendedName>
        <fullName evidence="2">Ribose-5-phosphate isomerase</fullName>
    </recommendedName>
</protein>
<reference evidence="1" key="1">
    <citation type="journal article" date="2014" name="Front. Microbiol.">
        <title>High frequency of phylogenetically diverse reductive dehalogenase-homologous genes in deep subseafloor sedimentary metagenomes.</title>
        <authorList>
            <person name="Kawai M."/>
            <person name="Futagami T."/>
            <person name="Toyoda A."/>
            <person name="Takaki Y."/>
            <person name="Nishi S."/>
            <person name="Hori S."/>
            <person name="Arai W."/>
            <person name="Tsubouchi T."/>
            <person name="Morono Y."/>
            <person name="Uchiyama I."/>
            <person name="Ito T."/>
            <person name="Fujiyama A."/>
            <person name="Inagaki F."/>
            <person name="Takami H."/>
        </authorList>
    </citation>
    <scope>NUCLEOTIDE SEQUENCE</scope>
    <source>
        <strain evidence="1">Expedition CK06-06</strain>
    </source>
</reference>
<proteinExistence type="predicted"/>
<gene>
    <name evidence="1" type="ORF">S12H4_44936</name>
</gene>
<comment type="caution">
    <text evidence="1">The sequence shown here is derived from an EMBL/GenBank/DDBJ whole genome shotgun (WGS) entry which is preliminary data.</text>
</comment>
<dbReference type="EMBL" id="BARW01027732">
    <property type="protein sequence ID" value="GAJ05208.1"/>
    <property type="molecule type" value="Genomic_DNA"/>
</dbReference>
<accession>X1TIR2</accession>
<dbReference type="SUPFAM" id="SSF89623">
    <property type="entry name" value="Ribose/Galactose isomerase RpiB/AlsB"/>
    <property type="match status" value="1"/>
</dbReference>
<evidence type="ECO:0000313" key="1">
    <source>
        <dbReference type="EMBL" id="GAJ05208.1"/>
    </source>
</evidence>
<dbReference type="Pfam" id="PF02502">
    <property type="entry name" value="LacAB_rpiB"/>
    <property type="match status" value="1"/>
</dbReference>
<feature type="non-terminal residue" evidence="1">
    <location>
        <position position="1"/>
    </location>
</feature>
<evidence type="ECO:0008006" key="2">
    <source>
        <dbReference type="Google" id="ProtNLM"/>
    </source>
</evidence>
<dbReference type="GO" id="GO:0005975">
    <property type="term" value="P:carbohydrate metabolic process"/>
    <property type="evidence" value="ECO:0007669"/>
    <property type="project" value="InterPro"/>
</dbReference>
<dbReference type="InterPro" id="IPR003500">
    <property type="entry name" value="RpiB_LacA_LacB"/>
</dbReference>
<dbReference type="Gene3D" id="3.40.1400.10">
    <property type="entry name" value="Sugar-phosphate isomerase, RpiB/LacA/LacB"/>
    <property type="match status" value="1"/>
</dbReference>